<dbReference type="Proteomes" id="UP000263928">
    <property type="component" value="Unassembled WGS sequence"/>
</dbReference>
<reference evidence="2" key="1">
    <citation type="submission" date="2018-08" db="EMBL/GenBank/DDBJ databases">
        <authorList>
            <person name="Hornung B."/>
        </authorList>
    </citation>
    <scope>NUCLEOTIDE SEQUENCE [LARGE SCALE GENOMIC DNA]</scope>
</reference>
<proteinExistence type="predicted"/>
<protein>
    <submittedName>
        <fullName evidence="1">HTH ArsR-type DNA-binding domain</fullName>
    </submittedName>
</protein>
<dbReference type="RefSeq" id="WP_182482060.1">
    <property type="nucleotide sequence ID" value="NZ_LR134442.1"/>
</dbReference>
<dbReference type="InterPro" id="IPR001845">
    <property type="entry name" value="HTH_ArsR_DNA-bd_dom"/>
</dbReference>
<dbReference type="EMBL" id="UNQJ01000006">
    <property type="protein sequence ID" value="SYZ33305.1"/>
    <property type="molecule type" value="Genomic_DNA"/>
</dbReference>
<dbReference type="Gene3D" id="1.10.10.10">
    <property type="entry name" value="Winged helix-like DNA-binding domain superfamily/Winged helix DNA-binding domain"/>
    <property type="match status" value="1"/>
</dbReference>
<dbReference type="SUPFAM" id="SSF46785">
    <property type="entry name" value="Winged helix' DNA-binding domain"/>
    <property type="match status" value="1"/>
</dbReference>
<name>A0A383S5N8_9ACTN</name>
<dbReference type="Pfam" id="PF12840">
    <property type="entry name" value="HTH_20"/>
    <property type="match status" value="1"/>
</dbReference>
<sequence>MSDEPRAGRAAGPERDLGAVRERVLSALVRAGGPLSIDDIAASLDVHPNTVRFHLNRLAGEGIVEAARASSAGRGRPRMLYTATDRAFSAGPQNDRLLADVFMHHFARLHTGALAAAAEQAGREWAGRALDEQPGAPGGDDVARLVELFDTWGFSPVLGDGPDGERTVELCTCPFSHEVEQLPELVCPAHRGIAAGVLERLGDTWRVAELTPRSSPGRCTLTCCRAGR</sequence>
<dbReference type="AlphaFoldDB" id="A0A383S5N8"/>
<organism evidence="1 2">
    <name type="scientific">Propionibacterium australiense</name>
    <dbReference type="NCBI Taxonomy" id="119981"/>
    <lineage>
        <taxon>Bacteria</taxon>
        <taxon>Bacillati</taxon>
        <taxon>Actinomycetota</taxon>
        <taxon>Actinomycetes</taxon>
        <taxon>Propionibacteriales</taxon>
        <taxon>Propionibacteriaceae</taxon>
        <taxon>Propionibacterium</taxon>
    </lineage>
</organism>
<dbReference type="GO" id="GO:0003677">
    <property type="term" value="F:DNA binding"/>
    <property type="evidence" value="ECO:0007669"/>
    <property type="project" value="UniProtKB-KW"/>
</dbReference>
<gene>
    <name evidence="1" type="ORF">PROPAUS_1224</name>
</gene>
<dbReference type="InterPro" id="IPR036388">
    <property type="entry name" value="WH-like_DNA-bd_sf"/>
</dbReference>
<dbReference type="SMART" id="SM00418">
    <property type="entry name" value="HTH_ARSR"/>
    <property type="match status" value="1"/>
</dbReference>
<dbReference type="GO" id="GO:0003700">
    <property type="term" value="F:DNA-binding transcription factor activity"/>
    <property type="evidence" value="ECO:0007669"/>
    <property type="project" value="InterPro"/>
</dbReference>
<evidence type="ECO:0000313" key="1">
    <source>
        <dbReference type="EMBL" id="SYZ33305.1"/>
    </source>
</evidence>
<dbReference type="InterPro" id="IPR011991">
    <property type="entry name" value="ArsR-like_HTH"/>
</dbReference>
<keyword evidence="1" id="KW-0238">DNA-binding</keyword>
<dbReference type="InterPro" id="IPR036390">
    <property type="entry name" value="WH_DNA-bd_sf"/>
</dbReference>
<accession>A0A383S5N8</accession>
<evidence type="ECO:0000313" key="2">
    <source>
        <dbReference type="Proteomes" id="UP000263928"/>
    </source>
</evidence>
<dbReference type="CDD" id="cd00090">
    <property type="entry name" value="HTH_ARSR"/>
    <property type="match status" value="1"/>
</dbReference>
<keyword evidence="2" id="KW-1185">Reference proteome</keyword>